<keyword evidence="1" id="KW-1133">Transmembrane helix</keyword>
<dbReference type="EMBL" id="HBFM01009086">
    <property type="protein sequence ID" value="CAD8769432.1"/>
    <property type="molecule type" value="Transcribed_RNA"/>
</dbReference>
<gene>
    <name evidence="2" type="ORF">PPAR00522_LOCUS5830</name>
</gene>
<accession>A0A7S0YCW1</accession>
<name>A0A7S0YCW1_9CHLO</name>
<feature type="transmembrane region" description="Helical" evidence="1">
    <location>
        <begin position="175"/>
        <end position="195"/>
    </location>
</feature>
<keyword evidence="1" id="KW-0472">Membrane</keyword>
<dbReference type="AlphaFoldDB" id="A0A7S0YCW1"/>
<reference evidence="2" key="1">
    <citation type="submission" date="2021-01" db="EMBL/GenBank/DDBJ databases">
        <authorList>
            <person name="Corre E."/>
            <person name="Pelletier E."/>
            <person name="Niang G."/>
            <person name="Scheremetjew M."/>
            <person name="Finn R."/>
            <person name="Kale V."/>
            <person name="Holt S."/>
            <person name="Cochrane G."/>
            <person name="Meng A."/>
            <person name="Brown T."/>
            <person name="Cohen L."/>
        </authorList>
    </citation>
    <scope>NUCLEOTIDE SEQUENCE</scope>
    <source>
        <strain evidence="2">SAG 63-3</strain>
    </source>
</reference>
<protein>
    <submittedName>
        <fullName evidence="2">Uncharacterized protein</fullName>
    </submittedName>
</protein>
<sequence length="336" mass="37424">MALKNAAYVIDLASSTSIKLLNNANSILRLKNGGISGPSFRRTFSSDPPPRNDGEKVDTFSMFSSNAIKRVLFPMKEASKSVNNPTVQTKTSPIKRNSFQVGASQASKVAVNSLKGKPEPPALSKTHFLPPKMPVSALQQPVEVITEVPSGSKYSINQLTGDSAKITRMLFKLSMLFFTIPFAITVVARGAFTYMCVNGFESKRHAQIRRTLRQVRSIVRYNFVASWFESNEGVLALMNIFRPGMEEATLEQFIITCRHLLRFPATRKALVDSNIYAAVDAALEWAPDSQKGFLVELRKETLEATTELSNRPWLLRLDPHERDLARARVQSEEVTA</sequence>
<evidence type="ECO:0000256" key="1">
    <source>
        <dbReference type="SAM" id="Phobius"/>
    </source>
</evidence>
<organism evidence="2">
    <name type="scientific">Polytomella parva</name>
    <dbReference type="NCBI Taxonomy" id="51329"/>
    <lineage>
        <taxon>Eukaryota</taxon>
        <taxon>Viridiplantae</taxon>
        <taxon>Chlorophyta</taxon>
        <taxon>core chlorophytes</taxon>
        <taxon>Chlorophyceae</taxon>
        <taxon>CS clade</taxon>
        <taxon>Chlamydomonadales</taxon>
        <taxon>Chlamydomonadaceae</taxon>
        <taxon>Polytomella</taxon>
    </lineage>
</organism>
<keyword evidence="1" id="KW-0812">Transmembrane</keyword>
<proteinExistence type="predicted"/>
<evidence type="ECO:0000313" key="2">
    <source>
        <dbReference type="EMBL" id="CAD8769432.1"/>
    </source>
</evidence>